<protein>
    <recommendedName>
        <fullName evidence="3">DH domain-containing protein</fullName>
    </recommendedName>
</protein>
<dbReference type="PANTHER" id="PTHR46944:SF1">
    <property type="entry name" value="RHO GUANINE NUCLEOTIDE EXCHANGE FACTOR 33"/>
    <property type="match status" value="1"/>
</dbReference>
<feature type="region of interest" description="Disordered" evidence="2">
    <location>
        <begin position="620"/>
        <end position="640"/>
    </location>
</feature>
<feature type="compositionally biased region" description="Polar residues" evidence="2">
    <location>
        <begin position="469"/>
        <end position="478"/>
    </location>
</feature>
<feature type="region of interest" description="Disordered" evidence="2">
    <location>
        <begin position="751"/>
        <end position="786"/>
    </location>
</feature>
<evidence type="ECO:0000313" key="5">
    <source>
        <dbReference type="Proteomes" id="UP001217089"/>
    </source>
</evidence>
<dbReference type="Proteomes" id="UP001217089">
    <property type="component" value="Unassembled WGS sequence"/>
</dbReference>
<dbReference type="InterPro" id="IPR000219">
    <property type="entry name" value="DH_dom"/>
</dbReference>
<feature type="region of interest" description="Disordered" evidence="2">
    <location>
        <begin position="914"/>
        <end position="1037"/>
    </location>
</feature>
<dbReference type="EMBL" id="JARBDR010000657">
    <property type="protein sequence ID" value="KAJ8309390.1"/>
    <property type="molecule type" value="Genomic_DNA"/>
</dbReference>
<feature type="compositionally biased region" description="Polar residues" evidence="2">
    <location>
        <begin position="999"/>
        <end position="1010"/>
    </location>
</feature>
<feature type="domain" description="DH" evidence="3">
    <location>
        <begin position="250"/>
        <end position="435"/>
    </location>
</feature>
<dbReference type="SMART" id="SM00325">
    <property type="entry name" value="RhoGEF"/>
    <property type="match status" value="1"/>
</dbReference>
<dbReference type="PROSITE" id="PS50010">
    <property type="entry name" value="DH_2"/>
    <property type="match status" value="1"/>
</dbReference>
<dbReference type="CDD" id="cd00160">
    <property type="entry name" value="RhoGEF"/>
    <property type="match status" value="1"/>
</dbReference>
<accession>A0ABQ9F1A4</accession>
<dbReference type="Pfam" id="PF00621">
    <property type="entry name" value="RhoGEF"/>
    <property type="match status" value="1"/>
</dbReference>
<organism evidence="4 5">
    <name type="scientific">Tegillarca granosa</name>
    <name type="common">Malaysian cockle</name>
    <name type="synonym">Anadara granosa</name>
    <dbReference type="NCBI Taxonomy" id="220873"/>
    <lineage>
        <taxon>Eukaryota</taxon>
        <taxon>Metazoa</taxon>
        <taxon>Spiralia</taxon>
        <taxon>Lophotrochozoa</taxon>
        <taxon>Mollusca</taxon>
        <taxon>Bivalvia</taxon>
        <taxon>Autobranchia</taxon>
        <taxon>Pteriomorphia</taxon>
        <taxon>Arcoida</taxon>
        <taxon>Arcoidea</taxon>
        <taxon>Arcidae</taxon>
        <taxon>Tegillarca</taxon>
    </lineage>
</organism>
<sequence>MNRDNMDDSFCSYRSSTTTMDQGELAEQLAMVQEMVQEMKNGFTVVMEELSKIQFGDQNLQQQIANDRTQMAEEIQTLRTEVQSMAEQIKTITETQKCLGEKVESLQNVSSLVEQLQKLGIVNENSRLQPERVASLSSSPEKELSPRKEYSPRVQSFPESFQQQQRVVDDSDNQSVTAKATKALNLTQALHEKCLHLDISVSSDDDDTIATTQVPHFPVHNPQSNYIHPDEVLHVTQKIPPHEQVIGEVQREKIAQEVVESERSYCSQLWTLIDSYINILRQEDIMGSQDLNSLFPPYIPHLYEQHCVLLRNMEERMVRWKWNNMIGDIFAKLTDSQEGDNLSLYKEYINDFPTVINNMNQWFVQSASFREVMRSTSLASCAVISLLLAPLQQIPKYSLLIKKILRHTSTDHPDRYYLETALSRLNNFLNVMNDELEHGMQLLNMNKTTFNRMRDGGNSLRSRSSGSSVEVNQGSSARDSGIHSNGEEAVHRHPASPGTTRRYVLQVLRDRREREALQRPHETHHTRPLSVPPRSHVAYGSHPDLTGHEYSVYNNTMPPEMPSYMPYQSGHKMYSSLSKIQSMSPEKAAVKKIKIRRRPDSQKIIVNSNYMRPLTPHLPFGGGRRDSFEQNDSTKAKSAKWNIRHRPASSMDVMASPERRDRVIEHWRQQSSLDSPRGHPGEGRARNDLHISVQKLLAERDHEHQDVKVVPSEYSHDYDMHVRTFQPLPVNDKGLPDSENVVDYDDNGVVENGNSSFDEGLQQSQDYGIFGDDDNDESYKYESQTPRRRLLPEPIIKGNLSKTRTDMDQNQRMLPYVVTTSENSQLLNSQTFSQEQIAVSLAHSLSDNPIHLSKVENESVASSDKSDLSSRKKKDNEMAKSCEELRFKEMDLRLKPENLVPLDNDEVFETKIASKAEMDSPQRENEFERSNIENNKTYVQAEKPSEDEIQNIKQHQKSPSWADIGKNDISENDIETEEEKQPQVVKRRPLSLKVRQQEMGDNSTSKISNIPSPPGNKYRNSAIEPTTKQTTSRTRLSQPNLDQMYSSRIPVIAS</sequence>
<evidence type="ECO:0000256" key="2">
    <source>
        <dbReference type="SAM" id="MobiDB-lite"/>
    </source>
</evidence>
<feature type="coiled-coil region" evidence="1">
    <location>
        <begin position="68"/>
        <end position="95"/>
    </location>
</feature>
<feature type="compositionally biased region" description="Polar residues" evidence="2">
    <location>
        <begin position="752"/>
        <end position="766"/>
    </location>
</feature>
<keyword evidence="5" id="KW-1185">Reference proteome</keyword>
<feature type="compositionally biased region" description="Basic and acidic residues" evidence="2">
    <location>
        <begin position="140"/>
        <end position="151"/>
    </location>
</feature>
<evidence type="ECO:0000256" key="1">
    <source>
        <dbReference type="SAM" id="Coils"/>
    </source>
</evidence>
<feature type="region of interest" description="Disordered" evidence="2">
    <location>
        <begin position="514"/>
        <end position="535"/>
    </location>
</feature>
<feature type="compositionally biased region" description="Basic and acidic residues" evidence="2">
    <location>
        <begin position="623"/>
        <end position="635"/>
    </location>
</feature>
<comment type="caution">
    <text evidence="4">The sequence shown here is derived from an EMBL/GenBank/DDBJ whole genome shotgun (WGS) entry which is preliminary data.</text>
</comment>
<dbReference type="Gene3D" id="1.20.900.10">
    <property type="entry name" value="Dbl homology (DH) domain"/>
    <property type="match status" value="1"/>
</dbReference>
<reference evidence="4 5" key="1">
    <citation type="submission" date="2022-12" db="EMBL/GenBank/DDBJ databases">
        <title>Chromosome-level genome of Tegillarca granosa.</title>
        <authorList>
            <person name="Kim J."/>
        </authorList>
    </citation>
    <scope>NUCLEOTIDE SEQUENCE [LARGE SCALE GENOMIC DNA]</scope>
    <source>
        <strain evidence="4">Teg-2019</strain>
        <tissue evidence="4">Adductor muscle</tissue>
    </source>
</reference>
<feature type="region of interest" description="Disordered" evidence="2">
    <location>
        <begin position="856"/>
        <end position="879"/>
    </location>
</feature>
<keyword evidence="1" id="KW-0175">Coiled coil</keyword>
<feature type="compositionally biased region" description="Basic and acidic residues" evidence="2">
    <location>
        <begin position="864"/>
        <end position="879"/>
    </location>
</feature>
<evidence type="ECO:0000313" key="4">
    <source>
        <dbReference type="EMBL" id="KAJ8309390.1"/>
    </source>
</evidence>
<feature type="compositionally biased region" description="Low complexity" evidence="2">
    <location>
        <begin position="456"/>
        <end position="468"/>
    </location>
</feature>
<dbReference type="PANTHER" id="PTHR46944">
    <property type="entry name" value="RHO GUANINE NUCLEOTIDE EXCHANGE FACTOR 33"/>
    <property type="match status" value="1"/>
</dbReference>
<feature type="region of interest" description="Disordered" evidence="2">
    <location>
        <begin position="130"/>
        <end position="160"/>
    </location>
</feature>
<feature type="region of interest" description="Disordered" evidence="2">
    <location>
        <begin position="450"/>
        <end position="502"/>
    </location>
</feature>
<dbReference type="InterPro" id="IPR035899">
    <property type="entry name" value="DBL_dom_sf"/>
</dbReference>
<feature type="compositionally biased region" description="Basic and acidic residues" evidence="2">
    <location>
        <begin position="914"/>
        <end position="931"/>
    </location>
</feature>
<evidence type="ECO:0000259" key="3">
    <source>
        <dbReference type="PROSITE" id="PS50010"/>
    </source>
</evidence>
<dbReference type="InterPro" id="IPR042849">
    <property type="entry name" value="ARHGEF33"/>
</dbReference>
<gene>
    <name evidence="4" type="ORF">KUTeg_014264</name>
</gene>
<name>A0ABQ9F1A4_TEGGR</name>
<feature type="compositionally biased region" description="Basic and acidic residues" evidence="2">
    <location>
        <begin position="514"/>
        <end position="525"/>
    </location>
</feature>
<dbReference type="SUPFAM" id="SSF48065">
    <property type="entry name" value="DBL homology domain (DH-domain)"/>
    <property type="match status" value="1"/>
</dbReference>
<proteinExistence type="predicted"/>
<feature type="compositionally biased region" description="Polar residues" evidence="2">
    <location>
        <begin position="1023"/>
        <end position="1037"/>
    </location>
</feature>